<dbReference type="EMBL" id="CP006721">
    <property type="protein sequence ID" value="AGX44973.1"/>
    <property type="molecule type" value="Genomic_DNA"/>
</dbReference>
<name>U5MWS1_CLOSA</name>
<dbReference type="Gene3D" id="2.60.40.10">
    <property type="entry name" value="Immunoglobulins"/>
    <property type="match status" value="1"/>
</dbReference>
<dbReference type="PATRIC" id="fig|1345695.10.peg.2844"/>
<protein>
    <submittedName>
        <fullName evidence="1">Cna B domain protein</fullName>
    </submittedName>
</protein>
<keyword evidence="2" id="KW-1185">Reference proteome</keyword>
<proteinExistence type="predicted"/>
<gene>
    <name evidence="1" type="ORF">CLSA_c40130</name>
</gene>
<dbReference type="RefSeq" id="WP_022749441.1">
    <property type="nucleotide sequence ID" value="NC_022571.1"/>
</dbReference>
<dbReference type="Proteomes" id="UP000017118">
    <property type="component" value="Chromosome"/>
</dbReference>
<reference evidence="1 2" key="1">
    <citation type="journal article" date="2013" name="Genome Announc.">
        <title>Complete Genome Sequence of the Solvent Producer Clostridium saccharobutylicum NCP262 (DSM 13864).</title>
        <authorList>
            <person name="Poehlein A."/>
            <person name="Hartwich K."/>
            <person name="Krabben P."/>
            <person name="Ehrenreich A."/>
            <person name="Liebl W."/>
            <person name="Durre P."/>
            <person name="Gottschalk G."/>
            <person name="Daniel R."/>
        </authorList>
    </citation>
    <scope>NUCLEOTIDE SEQUENCE [LARGE SCALE GENOMIC DNA]</scope>
    <source>
        <strain evidence="1">DSM 13864</strain>
    </source>
</reference>
<evidence type="ECO:0000313" key="2">
    <source>
        <dbReference type="Proteomes" id="UP000017118"/>
    </source>
</evidence>
<accession>U5MWS1</accession>
<dbReference type="InterPro" id="IPR013783">
    <property type="entry name" value="Ig-like_fold"/>
</dbReference>
<organism evidence="1 2">
    <name type="scientific">Clostridium saccharobutylicum DSM 13864</name>
    <dbReference type="NCBI Taxonomy" id="1345695"/>
    <lineage>
        <taxon>Bacteria</taxon>
        <taxon>Bacillati</taxon>
        <taxon>Bacillota</taxon>
        <taxon>Clostridia</taxon>
        <taxon>Eubacteriales</taxon>
        <taxon>Clostridiaceae</taxon>
        <taxon>Clostridium</taxon>
    </lineage>
</organism>
<dbReference type="AlphaFoldDB" id="U5MWS1"/>
<sequence length="192" mass="22620">MDNNESMVGNENIDELNLRMSAGDNKIKYYECDEGNCIFEILDEKNTNKSYDIEEKDLNESSEEEEKNINKSFKEEEKNIVEKKEICGQIIVKSILDCTKHEYLQGVKINLYRINGLSPILIESRMTNEEGTVIFPKVEEGCYRIIEIVDKRYFEKPKYIDWNEVTISETNKKQKIIIINKIKRFLAKNRCK</sequence>
<dbReference type="GeneID" id="62368395"/>
<dbReference type="KEGG" id="csb:CLSA_c40130"/>
<dbReference type="eggNOG" id="ENOG5030GF8">
    <property type="taxonomic scope" value="Bacteria"/>
</dbReference>
<dbReference type="HOGENOM" id="CLU_118485_0_0_9"/>
<evidence type="ECO:0000313" key="1">
    <source>
        <dbReference type="EMBL" id="AGX44973.1"/>
    </source>
</evidence>